<organism evidence="1 2">
    <name type="scientific">Rhodocollybia butyracea</name>
    <dbReference type="NCBI Taxonomy" id="206335"/>
    <lineage>
        <taxon>Eukaryota</taxon>
        <taxon>Fungi</taxon>
        <taxon>Dikarya</taxon>
        <taxon>Basidiomycota</taxon>
        <taxon>Agaricomycotina</taxon>
        <taxon>Agaricomycetes</taxon>
        <taxon>Agaricomycetidae</taxon>
        <taxon>Agaricales</taxon>
        <taxon>Marasmiineae</taxon>
        <taxon>Omphalotaceae</taxon>
        <taxon>Rhodocollybia</taxon>
    </lineage>
</organism>
<dbReference type="OrthoDB" id="5424209at2759"/>
<dbReference type="AlphaFoldDB" id="A0A9P5PJN6"/>
<protein>
    <submittedName>
        <fullName evidence="1">Uncharacterized protein</fullName>
    </submittedName>
</protein>
<evidence type="ECO:0000313" key="2">
    <source>
        <dbReference type="Proteomes" id="UP000772434"/>
    </source>
</evidence>
<dbReference type="Proteomes" id="UP000772434">
    <property type="component" value="Unassembled WGS sequence"/>
</dbReference>
<comment type="caution">
    <text evidence="1">The sequence shown here is derived from an EMBL/GenBank/DDBJ whole genome shotgun (WGS) entry which is preliminary data.</text>
</comment>
<accession>A0A9P5PJN6</accession>
<evidence type="ECO:0000313" key="1">
    <source>
        <dbReference type="EMBL" id="KAF9063230.1"/>
    </source>
</evidence>
<dbReference type="EMBL" id="JADNRY010000150">
    <property type="protein sequence ID" value="KAF9063230.1"/>
    <property type="molecule type" value="Genomic_DNA"/>
</dbReference>
<sequence>MALSASSSFKTASPISLFFAYLEEAEMKMIRWLPGDGAFGSVKLTIQTTRANPEILARMTWFMLSHYLPPRAMRRNSPLITSDALTVVAPHLFDYLEFKNVHCYLIKEARHEVLCSRQLALCCPQQGREEPIVIWVVTHPNTTSPVVCGPSPDIFLILADYKVEGEQGTVFFFFHEKKYKNSKPSARVLAVSNKHVLRADTTVDYQSWALAHLANTFESSDSVDFRALLGHQETLLNPSAWLKKAFFKEVNA</sequence>
<name>A0A9P5PJN6_9AGAR</name>
<keyword evidence="2" id="KW-1185">Reference proteome</keyword>
<gene>
    <name evidence="1" type="ORF">BDP27DRAFT_1368161</name>
</gene>
<reference evidence="1" key="1">
    <citation type="submission" date="2020-11" db="EMBL/GenBank/DDBJ databases">
        <authorList>
            <consortium name="DOE Joint Genome Institute"/>
            <person name="Ahrendt S."/>
            <person name="Riley R."/>
            <person name="Andreopoulos W."/>
            <person name="Labutti K."/>
            <person name="Pangilinan J."/>
            <person name="Ruiz-Duenas F.J."/>
            <person name="Barrasa J.M."/>
            <person name="Sanchez-Garcia M."/>
            <person name="Camarero S."/>
            <person name="Miyauchi S."/>
            <person name="Serrano A."/>
            <person name="Linde D."/>
            <person name="Babiker R."/>
            <person name="Drula E."/>
            <person name="Ayuso-Fernandez I."/>
            <person name="Pacheco R."/>
            <person name="Padilla G."/>
            <person name="Ferreira P."/>
            <person name="Barriuso J."/>
            <person name="Kellner H."/>
            <person name="Castanera R."/>
            <person name="Alfaro M."/>
            <person name="Ramirez L."/>
            <person name="Pisabarro A.G."/>
            <person name="Kuo A."/>
            <person name="Tritt A."/>
            <person name="Lipzen A."/>
            <person name="He G."/>
            <person name="Yan M."/>
            <person name="Ng V."/>
            <person name="Cullen D."/>
            <person name="Martin F."/>
            <person name="Rosso M.-N."/>
            <person name="Henrissat B."/>
            <person name="Hibbett D."/>
            <person name="Martinez A.T."/>
            <person name="Grigoriev I.V."/>
        </authorList>
    </citation>
    <scope>NUCLEOTIDE SEQUENCE</scope>
    <source>
        <strain evidence="1">AH 40177</strain>
    </source>
</reference>
<proteinExistence type="predicted"/>